<gene>
    <name evidence="2" type="ORF">GOODEAATRI_026628</name>
</gene>
<evidence type="ECO:0000256" key="1">
    <source>
        <dbReference type="SAM" id="Phobius"/>
    </source>
</evidence>
<keyword evidence="3" id="KW-1185">Reference proteome</keyword>
<evidence type="ECO:0000313" key="3">
    <source>
        <dbReference type="Proteomes" id="UP001476798"/>
    </source>
</evidence>
<feature type="transmembrane region" description="Helical" evidence="1">
    <location>
        <begin position="35"/>
        <end position="61"/>
    </location>
</feature>
<keyword evidence="1" id="KW-0812">Transmembrane</keyword>
<name>A0ABV0PRX8_9TELE</name>
<reference evidence="2 3" key="1">
    <citation type="submission" date="2021-06" db="EMBL/GenBank/DDBJ databases">
        <authorList>
            <person name="Palmer J.M."/>
        </authorList>
    </citation>
    <scope>NUCLEOTIDE SEQUENCE [LARGE SCALE GENOMIC DNA]</scope>
    <source>
        <strain evidence="2 3">GA_2019</strain>
        <tissue evidence="2">Muscle</tissue>
    </source>
</reference>
<keyword evidence="1" id="KW-1133">Transmembrane helix</keyword>
<organism evidence="2 3">
    <name type="scientific">Goodea atripinnis</name>
    <dbReference type="NCBI Taxonomy" id="208336"/>
    <lineage>
        <taxon>Eukaryota</taxon>
        <taxon>Metazoa</taxon>
        <taxon>Chordata</taxon>
        <taxon>Craniata</taxon>
        <taxon>Vertebrata</taxon>
        <taxon>Euteleostomi</taxon>
        <taxon>Actinopterygii</taxon>
        <taxon>Neopterygii</taxon>
        <taxon>Teleostei</taxon>
        <taxon>Neoteleostei</taxon>
        <taxon>Acanthomorphata</taxon>
        <taxon>Ovalentaria</taxon>
        <taxon>Atherinomorphae</taxon>
        <taxon>Cyprinodontiformes</taxon>
        <taxon>Goodeidae</taxon>
        <taxon>Goodea</taxon>
    </lineage>
</organism>
<comment type="caution">
    <text evidence="2">The sequence shown here is derived from an EMBL/GenBank/DDBJ whole genome shotgun (WGS) entry which is preliminary data.</text>
</comment>
<keyword evidence="1" id="KW-0472">Membrane</keyword>
<proteinExistence type="predicted"/>
<dbReference type="EMBL" id="JAHRIO010083296">
    <property type="protein sequence ID" value="MEQ2186245.1"/>
    <property type="molecule type" value="Genomic_DNA"/>
</dbReference>
<sequence>MTEALDHLRDLQNVMAKDRLTPTTSWFDWMLQGGWMGWIKILFVAMIAFVLTFCLLSICIIPCCKIMINRIVSQSVTVAYASLNQEEISPANDDDDDYGDCVSVSNTKV</sequence>
<accession>A0ABV0PRX8</accession>
<dbReference type="Proteomes" id="UP001476798">
    <property type="component" value="Unassembled WGS sequence"/>
</dbReference>
<evidence type="ECO:0000313" key="2">
    <source>
        <dbReference type="EMBL" id="MEQ2186245.1"/>
    </source>
</evidence>
<protein>
    <submittedName>
        <fullName evidence="2">Uncharacterized protein</fullName>
    </submittedName>
</protein>